<gene>
    <name evidence="3" type="ORF">SAMN05444682_10499</name>
</gene>
<dbReference type="OrthoDB" id="1448514at2"/>
<accession>A0A1I3II39</accession>
<feature type="compositionally biased region" description="Basic and acidic residues" evidence="1">
    <location>
        <begin position="112"/>
        <end position="138"/>
    </location>
</feature>
<name>A0A1I3II39_9SPHI</name>
<evidence type="ECO:0000256" key="1">
    <source>
        <dbReference type="SAM" id="MobiDB-lite"/>
    </source>
</evidence>
<feature type="chain" id="PRO_5011664463" description="DUF4890 domain-containing protein" evidence="2">
    <location>
        <begin position="21"/>
        <end position="138"/>
    </location>
</feature>
<dbReference type="EMBL" id="FOQO01000004">
    <property type="protein sequence ID" value="SFI47497.1"/>
    <property type="molecule type" value="Genomic_DNA"/>
</dbReference>
<evidence type="ECO:0000256" key="2">
    <source>
        <dbReference type="SAM" id="SignalP"/>
    </source>
</evidence>
<keyword evidence="2" id="KW-0732">Signal</keyword>
<organism evidence="3 4">
    <name type="scientific">Parapedobacter indicus</name>
    <dbReference type="NCBI Taxonomy" id="1477437"/>
    <lineage>
        <taxon>Bacteria</taxon>
        <taxon>Pseudomonadati</taxon>
        <taxon>Bacteroidota</taxon>
        <taxon>Sphingobacteriia</taxon>
        <taxon>Sphingobacteriales</taxon>
        <taxon>Sphingobacteriaceae</taxon>
        <taxon>Parapedobacter</taxon>
    </lineage>
</organism>
<feature type="region of interest" description="Disordered" evidence="1">
    <location>
        <begin position="79"/>
        <end position="98"/>
    </location>
</feature>
<feature type="signal peptide" evidence="2">
    <location>
        <begin position="1"/>
        <end position="20"/>
    </location>
</feature>
<reference evidence="3 4" key="1">
    <citation type="submission" date="2016-10" db="EMBL/GenBank/DDBJ databases">
        <authorList>
            <person name="de Groot N.N."/>
        </authorList>
    </citation>
    <scope>NUCLEOTIDE SEQUENCE [LARGE SCALE GENOMIC DNA]</scope>
    <source>
        <strain evidence="3 4">RK1</strain>
    </source>
</reference>
<dbReference type="RefSeq" id="WP_090626371.1">
    <property type="nucleotide sequence ID" value="NZ_FOQO01000004.1"/>
</dbReference>
<keyword evidence="4" id="KW-1185">Reference proteome</keyword>
<sequence>MRNAALITLLISAITFTAFGQEHRVHRQSKSAEEIAKTRTDQLTESLGLNEKQQKEVYALNLERAEKIKTARKDRLARGEAMRDEMKADRERLNSILTEEQREMLKQQQADRAAKFKARQEGRKDGRFRDGKSRNRMK</sequence>
<proteinExistence type="predicted"/>
<dbReference type="Proteomes" id="UP000198670">
    <property type="component" value="Unassembled WGS sequence"/>
</dbReference>
<feature type="region of interest" description="Disordered" evidence="1">
    <location>
        <begin position="103"/>
        <end position="138"/>
    </location>
</feature>
<evidence type="ECO:0008006" key="5">
    <source>
        <dbReference type="Google" id="ProtNLM"/>
    </source>
</evidence>
<evidence type="ECO:0000313" key="4">
    <source>
        <dbReference type="Proteomes" id="UP000198670"/>
    </source>
</evidence>
<evidence type="ECO:0000313" key="3">
    <source>
        <dbReference type="EMBL" id="SFI47497.1"/>
    </source>
</evidence>
<protein>
    <recommendedName>
        <fullName evidence="5">DUF4890 domain-containing protein</fullName>
    </recommendedName>
</protein>
<dbReference type="AlphaFoldDB" id="A0A1I3II39"/>
<dbReference type="STRING" id="1477437.SAMN05444682_10499"/>